<keyword evidence="2" id="KW-1185">Reference proteome</keyword>
<dbReference type="VEuPathDB" id="FungiDB:VP01_100g8"/>
<evidence type="ECO:0000313" key="1">
    <source>
        <dbReference type="EMBL" id="KNZ64614.1"/>
    </source>
</evidence>
<accession>A0A0L6VVF0</accession>
<name>A0A0L6VVF0_9BASI</name>
<organism evidence="1 2">
    <name type="scientific">Puccinia sorghi</name>
    <dbReference type="NCBI Taxonomy" id="27349"/>
    <lineage>
        <taxon>Eukaryota</taxon>
        <taxon>Fungi</taxon>
        <taxon>Dikarya</taxon>
        <taxon>Basidiomycota</taxon>
        <taxon>Pucciniomycotina</taxon>
        <taxon>Pucciniomycetes</taxon>
        <taxon>Pucciniales</taxon>
        <taxon>Pucciniaceae</taxon>
        <taxon>Puccinia</taxon>
    </lineage>
</organism>
<proteinExistence type="predicted"/>
<dbReference type="OrthoDB" id="2649667at2759"/>
<protein>
    <recommendedName>
        <fullName evidence="3">DDE Tnp4 domain-containing protein</fullName>
    </recommendedName>
</protein>
<dbReference type="Proteomes" id="UP000037035">
    <property type="component" value="Unassembled WGS sequence"/>
</dbReference>
<evidence type="ECO:0000313" key="2">
    <source>
        <dbReference type="Proteomes" id="UP000037035"/>
    </source>
</evidence>
<dbReference type="AlphaFoldDB" id="A0A0L6VVF0"/>
<comment type="caution">
    <text evidence="1">The sequence shown here is derived from an EMBL/GenBank/DDBJ whole genome shotgun (WGS) entry which is preliminary data.</text>
</comment>
<evidence type="ECO:0008006" key="3">
    <source>
        <dbReference type="Google" id="ProtNLM"/>
    </source>
</evidence>
<gene>
    <name evidence="1" type="ORF">VP01_100g8</name>
</gene>
<sequence length="158" mass="18220">MKSTISNGGISKKSLAIIKKGFKNRKISQQPQNPSDQNQLLLEDSPYASDWYTIPAYKGNEFLYRWNVYCNYVLAQSQVKIINAIVRNHREMKVTIMWIISCVFLHNLLVELKDQWNELCEKYEPDSAPVVVKNIEKSNNGIFGISNPITLSYFEESP</sequence>
<reference evidence="1 2" key="1">
    <citation type="submission" date="2015-08" db="EMBL/GenBank/DDBJ databases">
        <title>Next Generation Sequencing and Analysis of the Genome of Puccinia sorghi L Schw, the Causal Agent of Maize Common Rust.</title>
        <authorList>
            <person name="Rochi L."/>
            <person name="Burguener G."/>
            <person name="Darino M."/>
            <person name="Turjanski A."/>
            <person name="Kreff E."/>
            <person name="Dieguez M.J."/>
            <person name="Sacco F."/>
        </authorList>
    </citation>
    <scope>NUCLEOTIDE SEQUENCE [LARGE SCALE GENOMIC DNA]</scope>
    <source>
        <strain evidence="1 2">RO10H11247</strain>
    </source>
</reference>
<dbReference type="EMBL" id="LAVV01000111">
    <property type="protein sequence ID" value="KNZ64614.1"/>
    <property type="molecule type" value="Genomic_DNA"/>
</dbReference>